<sequence length="309" mass="34668">MFPCGMSKQAAKRIMMMRPKHFGFDPSTARSNSFQSQEGANEIAAIENKAKLEFEEAVSKLRSEGIDVIALDDSDNPVKPNAVFPNNWVSFHDDGRVLLYPMMTESRRSERREEVLTQLAEEGIKVDEVIDLSGYEAEEKFLESTGSIILDYDHKLLYACISTRTHPAVLDKFCELMGYEAVVFEAFNKTDEAIYHTNVLMCLAAKYAVICLDAIPLIQREDVSSALERTDHEVIEITMDQMYAFAGNMLEVLNSEGESVLVMSQTAYESLSTIQKSKLSSYSKLVSIPIPTIEKYGGGSIRCMMCKVE</sequence>
<keyword evidence="2" id="KW-1185">Reference proteome</keyword>
<proteinExistence type="predicted"/>
<evidence type="ECO:0000313" key="2">
    <source>
        <dbReference type="Proteomes" id="UP000075615"/>
    </source>
</evidence>
<dbReference type="NCBIfam" id="NF046062">
    <property type="entry name" value="citrull_CtlX"/>
    <property type="match status" value="1"/>
</dbReference>
<evidence type="ECO:0000313" key="1">
    <source>
        <dbReference type="EMBL" id="KYG79160.1"/>
    </source>
</evidence>
<gene>
    <name evidence="1" type="ORF">AWN68_18005</name>
</gene>
<dbReference type="Proteomes" id="UP000075615">
    <property type="component" value="Unassembled WGS sequence"/>
</dbReference>
<dbReference type="EMBL" id="LRDB01000011">
    <property type="protein sequence ID" value="KYG79160.1"/>
    <property type="molecule type" value="Genomic_DNA"/>
</dbReference>
<dbReference type="Pfam" id="PF19420">
    <property type="entry name" value="DDAH_eukar"/>
    <property type="match status" value="1"/>
</dbReference>
<dbReference type="AlphaFoldDB" id="A0A150XKC4"/>
<protein>
    <recommendedName>
        <fullName evidence="3">Amidinotransferase</fullName>
    </recommendedName>
</protein>
<dbReference type="PANTHER" id="PTHR43224">
    <property type="entry name" value="AMIDINOTRANSFERASE"/>
    <property type="match status" value="1"/>
</dbReference>
<dbReference type="Gene3D" id="3.75.10.10">
    <property type="entry name" value="L-arginine/glycine Amidinotransferase, Chain A"/>
    <property type="match status" value="1"/>
</dbReference>
<dbReference type="PIRSF" id="PIRSF028188">
    <property type="entry name" value="Amdntrnsf_FN0238"/>
    <property type="match status" value="1"/>
</dbReference>
<accession>A0A150XKC4</accession>
<dbReference type="STRING" id="296218.AWN68_18005"/>
<dbReference type="InterPro" id="IPR014541">
    <property type="entry name" value="Amdntrnsf_FN0238"/>
</dbReference>
<evidence type="ECO:0008006" key="3">
    <source>
        <dbReference type="Google" id="ProtNLM"/>
    </source>
</evidence>
<comment type="caution">
    <text evidence="1">The sequence shown here is derived from an EMBL/GenBank/DDBJ whole genome shotgun (WGS) entry which is preliminary data.</text>
</comment>
<name>A0A150XKC4_9BACT</name>
<dbReference type="SUPFAM" id="SSF55909">
    <property type="entry name" value="Pentein"/>
    <property type="match status" value="1"/>
</dbReference>
<organism evidence="1 2">
    <name type="scientific">Roseivirga echinicomitans</name>
    <dbReference type="NCBI Taxonomy" id="296218"/>
    <lineage>
        <taxon>Bacteria</taxon>
        <taxon>Pseudomonadati</taxon>
        <taxon>Bacteroidota</taxon>
        <taxon>Cytophagia</taxon>
        <taxon>Cytophagales</taxon>
        <taxon>Roseivirgaceae</taxon>
        <taxon>Roseivirga</taxon>
    </lineage>
</organism>
<reference evidence="1 2" key="1">
    <citation type="submission" date="2016-01" db="EMBL/GenBank/DDBJ databases">
        <title>Genome sequencing of Roseivirga echinicomitans KMM 6058.</title>
        <authorList>
            <person name="Selvaratnam C."/>
            <person name="Thevarajoo S."/>
            <person name="Goh K.M."/>
            <person name="Ee R."/>
            <person name="Chan K.-G."/>
            <person name="Chong C.S."/>
        </authorList>
    </citation>
    <scope>NUCLEOTIDE SEQUENCE [LARGE SCALE GENOMIC DNA]</scope>
    <source>
        <strain evidence="1 2">KMM 6058</strain>
    </source>
</reference>
<dbReference type="PANTHER" id="PTHR43224:SF1">
    <property type="entry name" value="AMIDINOTRANSFERASE"/>
    <property type="match status" value="1"/>
</dbReference>